<keyword evidence="7" id="KW-0472">Membrane</keyword>
<evidence type="ECO:0000256" key="5">
    <source>
        <dbReference type="ARBA" id="ARBA00022679"/>
    </source>
</evidence>
<dbReference type="GO" id="GO:0030295">
    <property type="term" value="F:protein kinase activator activity"/>
    <property type="evidence" value="ECO:0007669"/>
    <property type="project" value="TreeGrafter"/>
</dbReference>
<evidence type="ECO:0000259" key="9">
    <source>
        <dbReference type="PROSITE" id="PS50885"/>
    </source>
</evidence>
<protein>
    <recommendedName>
        <fullName evidence="3">histidine kinase</fullName>
        <ecNumber evidence="3">2.7.13.3</ecNumber>
    </recommendedName>
</protein>
<dbReference type="InterPro" id="IPR036890">
    <property type="entry name" value="HATPase_C_sf"/>
</dbReference>
<keyword evidence="7" id="KW-1133">Transmembrane helix</keyword>
<dbReference type="EMBL" id="JACCDF010000002">
    <property type="protein sequence ID" value="NYS60038.1"/>
    <property type="molecule type" value="Genomic_DNA"/>
</dbReference>
<dbReference type="Gene3D" id="6.10.340.10">
    <property type="match status" value="1"/>
</dbReference>
<reference evidence="10 11" key="1">
    <citation type="journal article" date="2015" name="Int. J. Syst. Evol. Microbiol.">
        <title>Halomonas salicampi sp. nov., a halotolerant and alkalitolerant bacterium isolated from a saltern soil.</title>
        <authorList>
            <person name="Lee J.C."/>
            <person name="Kim Y.S."/>
            <person name="Yun B.S."/>
            <person name="Whang K.S."/>
        </authorList>
    </citation>
    <scope>NUCLEOTIDE SEQUENCE [LARGE SCALE GENOMIC DNA]</scope>
    <source>
        <strain evidence="10 11">BH103</strain>
    </source>
</reference>
<dbReference type="Pfam" id="PF00672">
    <property type="entry name" value="HAMP"/>
    <property type="match status" value="1"/>
</dbReference>
<dbReference type="InterPro" id="IPR003594">
    <property type="entry name" value="HATPase_dom"/>
</dbReference>
<dbReference type="Pfam" id="PF02518">
    <property type="entry name" value="HATPase_c"/>
    <property type="match status" value="1"/>
</dbReference>
<sequence>MIWLNSLAFKLPAFVLVTVGASLLLSAYLIDHRLISYHRQTASDLIDESVKRIKDVLWQAETELFDEGQWLLQLESLQATLALVNNFQRAEDYQPFVFNPEKQIAAEQLLNTVQNGTASAIFLFDRNNELISYAQQGAHHFESGFLSYENAQPKLVINSATSDTPSLRYPQDITPWHPKNVVNERYYFVDGTPFLVKSYRNFEGTNAIGTLVLARKLTHEMLHTTLPSNVKAYLYHPKQQAFMAEGEAKPVTQKDASTRWQHDNDGFWRRITVGSTYTDGLTFMLHYPSEHYRVEQQATRQGVLFAVLITALFVLPISFWLVRRFMVAPLNQLMHGVNRISYGDKRPMTDTFPNNELGQLADAVNAMSEQLKRRETRLKRYAHEMERLGYVMTHHFQEPSRRLMLFSQQLQASDTCQHEDRQAADFIHQQSTRLSALVDGARRYLELSRTLPRIEPVNLNKVIDKVLAEPAMHERINRVNANIYVATLPRVQADASHLGTLFTLLVDNALCYRHPERVPFVEIWAAEDTERNRVYIKDNGVGMAPEHHQQAFSLFGRLVTSDHYPGIGLGLSMARQIMRQVDGDITVDASGPAGTVFLLLFSKDTNHESGK</sequence>
<dbReference type="GO" id="GO:0000156">
    <property type="term" value="F:phosphorelay response regulator activity"/>
    <property type="evidence" value="ECO:0007669"/>
    <property type="project" value="TreeGrafter"/>
</dbReference>
<feature type="domain" description="HAMP" evidence="9">
    <location>
        <begin position="324"/>
        <end position="376"/>
    </location>
</feature>
<evidence type="ECO:0000259" key="8">
    <source>
        <dbReference type="PROSITE" id="PS50109"/>
    </source>
</evidence>
<evidence type="ECO:0000256" key="7">
    <source>
        <dbReference type="SAM" id="Phobius"/>
    </source>
</evidence>
<dbReference type="CDD" id="cd06225">
    <property type="entry name" value="HAMP"/>
    <property type="match status" value="1"/>
</dbReference>
<feature type="transmembrane region" description="Helical" evidence="7">
    <location>
        <begin position="303"/>
        <end position="322"/>
    </location>
</feature>
<keyword evidence="5" id="KW-0808">Transferase</keyword>
<keyword evidence="4" id="KW-0597">Phosphoprotein</keyword>
<keyword evidence="6 10" id="KW-0418">Kinase</keyword>
<dbReference type="SUPFAM" id="SSF158472">
    <property type="entry name" value="HAMP domain-like"/>
    <property type="match status" value="1"/>
</dbReference>
<feature type="domain" description="Histidine kinase" evidence="8">
    <location>
        <begin position="391"/>
        <end position="605"/>
    </location>
</feature>
<dbReference type="InterPro" id="IPR050351">
    <property type="entry name" value="BphY/WalK/GraS-like"/>
</dbReference>
<gene>
    <name evidence="10" type="ORF">HZS81_04590</name>
</gene>
<dbReference type="AlphaFoldDB" id="A0A7Z0RU09"/>
<dbReference type="GO" id="GO:0016020">
    <property type="term" value="C:membrane"/>
    <property type="evidence" value="ECO:0007669"/>
    <property type="project" value="UniProtKB-SubCell"/>
</dbReference>
<dbReference type="RefSeq" id="WP_179929361.1">
    <property type="nucleotide sequence ID" value="NZ_JACCDF010000002.1"/>
</dbReference>
<dbReference type="GO" id="GO:0004673">
    <property type="term" value="F:protein histidine kinase activity"/>
    <property type="evidence" value="ECO:0007669"/>
    <property type="project" value="UniProtKB-EC"/>
</dbReference>
<evidence type="ECO:0000256" key="6">
    <source>
        <dbReference type="ARBA" id="ARBA00022777"/>
    </source>
</evidence>
<dbReference type="SUPFAM" id="SSF55874">
    <property type="entry name" value="ATPase domain of HSP90 chaperone/DNA topoisomerase II/histidine kinase"/>
    <property type="match status" value="1"/>
</dbReference>
<dbReference type="GO" id="GO:0007234">
    <property type="term" value="P:osmosensory signaling via phosphorelay pathway"/>
    <property type="evidence" value="ECO:0007669"/>
    <property type="project" value="TreeGrafter"/>
</dbReference>
<dbReference type="Proteomes" id="UP000586119">
    <property type="component" value="Unassembled WGS sequence"/>
</dbReference>
<dbReference type="PANTHER" id="PTHR42878:SF15">
    <property type="entry name" value="BACTERIOPHYTOCHROME"/>
    <property type="match status" value="1"/>
</dbReference>
<comment type="subcellular location">
    <subcellularLocation>
        <location evidence="2">Membrane</location>
    </subcellularLocation>
</comment>
<name>A0A7Z0RU09_9GAMM</name>
<keyword evidence="11" id="KW-1185">Reference proteome</keyword>
<evidence type="ECO:0000313" key="10">
    <source>
        <dbReference type="EMBL" id="NYS60038.1"/>
    </source>
</evidence>
<evidence type="ECO:0000256" key="3">
    <source>
        <dbReference type="ARBA" id="ARBA00012438"/>
    </source>
</evidence>
<comment type="catalytic activity">
    <reaction evidence="1">
        <text>ATP + protein L-histidine = ADP + protein N-phospho-L-histidine.</text>
        <dbReference type="EC" id="2.7.13.3"/>
    </reaction>
</comment>
<dbReference type="SMART" id="SM00387">
    <property type="entry name" value="HATPase_c"/>
    <property type="match status" value="1"/>
</dbReference>
<proteinExistence type="predicted"/>
<evidence type="ECO:0000256" key="4">
    <source>
        <dbReference type="ARBA" id="ARBA00022553"/>
    </source>
</evidence>
<dbReference type="Gene3D" id="3.30.565.10">
    <property type="entry name" value="Histidine kinase-like ATPase, C-terminal domain"/>
    <property type="match status" value="1"/>
</dbReference>
<comment type="caution">
    <text evidence="10">The sequence shown here is derived from an EMBL/GenBank/DDBJ whole genome shotgun (WGS) entry which is preliminary data.</text>
</comment>
<dbReference type="EC" id="2.7.13.3" evidence="3"/>
<evidence type="ECO:0000256" key="2">
    <source>
        <dbReference type="ARBA" id="ARBA00004370"/>
    </source>
</evidence>
<dbReference type="SMART" id="SM00304">
    <property type="entry name" value="HAMP"/>
    <property type="match status" value="1"/>
</dbReference>
<organism evidence="10 11">
    <name type="scientific">Vreelandella salicampi</name>
    <dbReference type="NCBI Taxonomy" id="1449798"/>
    <lineage>
        <taxon>Bacteria</taxon>
        <taxon>Pseudomonadati</taxon>
        <taxon>Pseudomonadota</taxon>
        <taxon>Gammaproteobacteria</taxon>
        <taxon>Oceanospirillales</taxon>
        <taxon>Halomonadaceae</taxon>
        <taxon>Vreelandella</taxon>
    </lineage>
</organism>
<dbReference type="PANTHER" id="PTHR42878">
    <property type="entry name" value="TWO-COMPONENT HISTIDINE KINASE"/>
    <property type="match status" value="1"/>
</dbReference>
<keyword evidence="7" id="KW-0812">Transmembrane</keyword>
<dbReference type="PROSITE" id="PS50109">
    <property type="entry name" value="HIS_KIN"/>
    <property type="match status" value="1"/>
</dbReference>
<evidence type="ECO:0000256" key="1">
    <source>
        <dbReference type="ARBA" id="ARBA00000085"/>
    </source>
</evidence>
<evidence type="ECO:0000313" key="11">
    <source>
        <dbReference type="Proteomes" id="UP000586119"/>
    </source>
</evidence>
<accession>A0A7Z0RU09</accession>
<dbReference type="InterPro" id="IPR003660">
    <property type="entry name" value="HAMP_dom"/>
</dbReference>
<feature type="transmembrane region" description="Helical" evidence="7">
    <location>
        <begin position="12"/>
        <end position="30"/>
    </location>
</feature>
<dbReference type="InterPro" id="IPR005467">
    <property type="entry name" value="His_kinase_dom"/>
</dbReference>
<dbReference type="PROSITE" id="PS50885">
    <property type="entry name" value="HAMP"/>
    <property type="match status" value="1"/>
</dbReference>